<comment type="caution">
    <text evidence="2">The sequence shown here is derived from an EMBL/GenBank/DDBJ whole genome shotgun (WGS) entry which is preliminary data.</text>
</comment>
<dbReference type="InterPro" id="IPR000182">
    <property type="entry name" value="GNAT_dom"/>
</dbReference>
<evidence type="ECO:0000313" key="2">
    <source>
        <dbReference type="EMBL" id="EGG53961.1"/>
    </source>
</evidence>
<dbReference type="Gene3D" id="3.40.630.30">
    <property type="match status" value="1"/>
</dbReference>
<name>F3QUE5_9BACT</name>
<dbReference type="Proteomes" id="UP000005546">
    <property type="component" value="Unassembled WGS sequence"/>
</dbReference>
<dbReference type="GO" id="GO:0016747">
    <property type="term" value="F:acyltransferase activity, transferring groups other than amino-acyl groups"/>
    <property type="evidence" value="ECO:0007669"/>
    <property type="project" value="InterPro"/>
</dbReference>
<dbReference type="AlphaFoldDB" id="F3QUE5"/>
<evidence type="ECO:0000313" key="3">
    <source>
        <dbReference type="Proteomes" id="UP000005546"/>
    </source>
</evidence>
<reference evidence="2 3" key="1">
    <citation type="submission" date="2011-02" db="EMBL/GenBank/DDBJ databases">
        <authorList>
            <person name="Weinstock G."/>
            <person name="Sodergren E."/>
            <person name="Clifton S."/>
            <person name="Fulton L."/>
            <person name="Fulton B."/>
            <person name="Courtney L."/>
            <person name="Fronick C."/>
            <person name="Harrison M."/>
            <person name="Strong C."/>
            <person name="Farmer C."/>
            <person name="Delahaunty K."/>
            <person name="Markovic C."/>
            <person name="Hall O."/>
            <person name="Minx P."/>
            <person name="Tomlinson C."/>
            <person name="Mitreva M."/>
            <person name="Hou S."/>
            <person name="Chen J."/>
            <person name="Wollam A."/>
            <person name="Pepin K.H."/>
            <person name="Johnson M."/>
            <person name="Bhonagiri V."/>
            <person name="Zhang X."/>
            <person name="Suruliraj S."/>
            <person name="Warren W."/>
            <person name="Chinwalla A."/>
            <person name="Mardis E.R."/>
            <person name="Wilson R.K."/>
        </authorList>
    </citation>
    <scope>NUCLEOTIDE SEQUENCE [LARGE SCALE GENOMIC DNA]</scope>
    <source>
        <strain evidence="2 3">YIT 11841</strain>
    </source>
</reference>
<organism evidence="2 3">
    <name type="scientific">Paraprevotella xylaniphila YIT 11841</name>
    <dbReference type="NCBI Taxonomy" id="762982"/>
    <lineage>
        <taxon>Bacteria</taxon>
        <taxon>Pseudomonadati</taxon>
        <taxon>Bacteroidota</taxon>
        <taxon>Bacteroidia</taxon>
        <taxon>Bacteroidales</taxon>
        <taxon>Prevotellaceae</taxon>
        <taxon>Paraprevotella</taxon>
    </lineage>
</organism>
<dbReference type="PROSITE" id="PS51186">
    <property type="entry name" value="GNAT"/>
    <property type="match status" value="1"/>
</dbReference>
<dbReference type="Pfam" id="PF13508">
    <property type="entry name" value="Acetyltransf_7"/>
    <property type="match status" value="1"/>
</dbReference>
<feature type="domain" description="N-acetyltransferase" evidence="1">
    <location>
        <begin position="15"/>
        <end position="156"/>
    </location>
</feature>
<dbReference type="InterPro" id="IPR016181">
    <property type="entry name" value="Acyl_CoA_acyltransferase"/>
</dbReference>
<dbReference type="EMBL" id="AFBR01000049">
    <property type="protein sequence ID" value="EGG53961.1"/>
    <property type="molecule type" value="Genomic_DNA"/>
</dbReference>
<gene>
    <name evidence="2" type="ORF">HMPREF9442_01817</name>
</gene>
<proteinExistence type="predicted"/>
<evidence type="ECO:0000259" key="1">
    <source>
        <dbReference type="PROSITE" id="PS51186"/>
    </source>
</evidence>
<protein>
    <submittedName>
        <fullName evidence="2">Acetyltransferase, GNAT family</fullName>
    </submittedName>
</protein>
<accession>F3QUE5</accession>
<dbReference type="STRING" id="762982.HMPREF9442_01817"/>
<dbReference type="SUPFAM" id="SSF55729">
    <property type="entry name" value="Acyl-CoA N-acyltransferases (Nat)"/>
    <property type="match status" value="1"/>
</dbReference>
<keyword evidence="3" id="KW-1185">Reference proteome</keyword>
<dbReference type="HOGENOM" id="CLU_108859_0_0_10"/>
<keyword evidence="2" id="KW-0808">Transferase</keyword>
<dbReference type="eggNOG" id="COG0456">
    <property type="taxonomic scope" value="Bacteria"/>
</dbReference>
<dbReference type="CDD" id="cd04301">
    <property type="entry name" value="NAT_SF"/>
    <property type="match status" value="1"/>
</dbReference>
<sequence>METNPYHPTNEKKTMHIRLVKSDKKRFLYLLLLADEQESMIDRYIERGDLFIMEERGEAKAVAVVTREKQGVYELKNLAVAPACQRKGYGRMMVEHVWHYYADCHTLLVGTGNSPLTLPFYRSCGFTYSHTLPDFFTRHYDHPIIEGGILLKDMIYLKRERQNPNRDSAVPTSDTEP</sequence>